<comment type="caution">
    <text evidence="6">The sequence shown here is derived from an EMBL/GenBank/DDBJ whole genome shotgun (WGS) entry which is preliminary data.</text>
</comment>
<dbReference type="InterPro" id="IPR009039">
    <property type="entry name" value="EAR"/>
</dbReference>
<feature type="compositionally biased region" description="Basic and acidic residues" evidence="5">
    <location>
        <begin position="121"/>
        <end position="130"/>
    </location>
</feature>
<evidence type="ECO:0000256" key="4">
    <source>
        <dbReference type="PROSITE-ProRule" id="PRU00075"/>
    </source>
</evidence>
<dbReference type="AlphaFoldDB" id="A0A1A6H687"/>
<feature type="non-terminal residue" evidence="6">
    <location>
        <position position="172"/>
    </location>
</feature>
<organism evidence="6 7">
    <name type="scientific">Neotoma lepida</name>
    <name type="common">Desert woodrat</name>
    <dbReference type="NCBI Taxonomy" id="56216"/>
    <lineage>
        <taxon>Eukaryota</taxon>
        <taxon>Metazoa</taxon>
        <taxon>Chordata</taxon>
        <taxon>Craniata</taxon>
        <taxon>Vertebrata</taxon>
        <taxon>Euteleostomi</taxon>
        <taxon>Mammalia</taxon>
        <taxon>Eutheria</taxon>
        <taxon>Euarchontoglires</taxon>
        <taxon>Glires</taxon>
        <taxon>Rodentia</taxon>
        <taxon>Myomorpha</taxon>
        <taxon>Muroidea</taxon>
        <taxon>Cricetidae</taxon>
        <taxon>Neotominae</taxon>
        <taxon>Neotoma</taxon>
    </lineage>
</organism>
<feature type="compositionally biased region" description="Polar residues" evidence="5">
    <location>
        <begin position="101"/>
        <end position="118"/>
    </location>
</feature>
<dbReference type="InterPro" id="IPR051295">
    <property type="entry name" value="LGI_related"/>
</dbReference>
<keyword evidence="2" id="KW-0677">Repeat</keyword>
<evidence type="ECO:0000256" key="2">
    <source>
        <dbReference type="ARBA" id="ARBA00022737"/>
    </source>
</evidence>
<dbReference type="PANTHER" id="PTHR24367:SF17">
    <property type="entry name" value="LEUCINE-RICH GLIOMA-INACTIVATED PROTEIN 1"/>
    <property type="match status" value="1"/>
</dbReference>
<keyword evidence="1" id="KW-0732">Signal</keyword>
<reference evidence="6 7" key="1">
    <citation type="submission" date="2016-06" db="EMBL/GenBank/DDBJ databases">
        <title>The Draft Genome Sequence and Annotation of the Desert Woodrat Neotoma lepida.</title>
        <authorList>
            <person name="Campbell M."/>
            <person name="Oakeson K.F."/>
            <person name="Yandell M."/>
            <person name="Halpert J.R."/>
            <person name="Dearing D."/>
        </authorList>
    </citation>
    <scope>NUCLEOTIDE SEQUENCE [LARGE SCALE GENOMIC DNA]</scope>
    <source>
        <strain evidence="6">417</strain>
        <tissue evidence="6">Liver</tissue>
    </source>
</reference>
<dbReference type="PANTHER" id="PTHR24367">
    <property type="entry name" value="LEUCINE-RICH REPEAT-CONTAINING PROTEIN"/>
    <property type="match status" value="1"/>
</dbReference>
<gene>
    <name evidence="6" type="ORF">A6R68_15345</name>
</gene>
<dbReference type="STRING" id="56216.A0A1A6H687"/>
<feature type="region of interest" description="Disordered" evidence="5">
    <location>
        <begin position="101"/>
        <end position="172"/>
    </location>
</feature>
<dbReference type="Pfam" id="PF03736">
    <property type="entry name" value="EPTP"/>
    <property type="match status" value="1"/>
</dbReference>
<feature type="non-terminal residue" evidence="6">
    <location>
        <position position="1"/>
    </location>
</feature>
<feature type="repeat" description="EAR" evidence="4">
    <location>
        <begin position="18"/>
        <end position="63"/>
    </location>
</feature>
<evidence type="ECO:0000256" key="1">
    <source>
        <dbReference type="ARBA" id="ARBA00022729"/>
    </source>
</evidence>
<evidence type="ECO:0000256" key="3">
    <source>
        <dbReference type="ARBA" id="ARBA00023180"/>
    </source>
</evidence>
<keyword evidence="3" id="KW-0325">Glycoprotein</keyword>
<evidence type="ECO:0000313" key="7">
    <source>
        <dbReference type="Proteomes" id="UP000092124"/>
    </source>
</evidence>
<evidence type="ECO:0000313" key="6">
    <source>
        <dbReference type="EMBL" id="OBS74118.1"/>
    </source>
</evidence>
<dbReference type="GO" id="GO:0005615">
    <property type="term" value="C:extracellular space"/>
    <property type="evidence" value="ECO:0007669"/>
    <property type="project" value="TreeGrafter"/>
</dbReference>
<dbReference type="InterPro" id="IPR005492">
    <property type="entry name" value="EPTP"/>
</dbReference>
<dbReference type="EMBL" id="LZPO01044490">
    <property type="protein sequence ID" value="OBS74118.1"/>
    <property type="molecule type" value="Genomic_DNA"/>
</dbReference>
<dbReference type="PROSITE" id="PS50912">
    <property type="entry name" value="EAR"/>
    <property type="match status" value="1"/>
</dbReference>
<dbReference type="Proteomes" id="UP000092124">
    <property type="component" value="Unassembled WGS sequence"/>
</dbReference>
<protein>
    <submittedName>
        <fullName evidence="6">Uncharacterized protein</fullName>
    </submittedName>
</protein>
<evidence type="ECO:0000256" key="5">
    <source>
        <dbReference type="SAM" id="MobiDB-lite"/>
    </source>
</evidence>
<keyword evidence="7" id="KW-1185">Reference proteome</keyword>
<name>A0A1A6H687_NEOLE</name>
<proteinExistence type="predicted"/>
<accession>A0A1A6H687</accession>
<sequence length="172" mass="19112">FEQSSAEIHSGEDSEACSLRKQDQLRSWRGTSTVVCKPIVIDTQLYVIVAQLFGGSHIYKRDGFANKFIKIQDIEVLKIRKPNDIETFKIENNCHRQTALHTHQLRQGTLSDTSSQSPKPRKMDNSKAAEDNPLSQDTLATSEAPFPTPQNSGAHQVVVMRVGDSGSSAFKN</sequence>